<dbReference type="Proteomes" id="UP000032427">
    <property type="component" value="Chromosome 1"/>
</dbReference>
<evidence type="ECO:0000313" key="2">
    <source>
        <dbReference type="Proteomes" id="UP000032427"/>
    </source>
</evidence>
<protein>
    <recommendedName>
        <fullName evidence="3">DUF2971 domain-containing protein</fullName>
    </recommendedName>
</protein>
<name>A0A090ISS3_9GAMM</name>
<evidence type="ECO:0000313" key="1">
    <source>
        <dbReference type="EMBL" id="CED71390.1"/>
    </source>
</evidence>
<gene>
    <name evidence="1" type="ORF">AWOD_I_1310</name>
</gene>
<organism evidence="1 2">
    <name type="scientific">Aliivibrio wodanis</name>
    <dbReference type="NCBI Taxonomy" id="80852"/>
    <lineage>
        <taxon>Bacteria</taxon>
        <taxon>Pseudomonadati</taxon>
        <taxon>Pseudomonadota</taxon>
        <taxon>Gammaproteobacteria</taxon>
        <taxon>Vibrionales</taxon>
        <taxon>Vibrionaceae</taxon>
        <taxon>Aliivibrio</taxon>
    </lineage>
</organism>
<dbReference type="Pfam" id="PF11185">
    <property type="entry name" value="DUF2971"/>
    <property type="match status" value="1"/>
</dbReference>
<dbReference type="GeneID" id="28540870"/>
<dbReference type="KEGG" id="awd:AWOD_I_1310"/>
<keyword evidence="2" id="KW-1185">Reference proteome</keyword>
<sequence length="328" mass="38820">MNEYLYKYTKFREDFLSDPYIRATQIEGLNDPFEANVTLEQIIKARKQHNEFYDVSEEFQGEDFDYMMEEFLSLSQQDLSEIGVISLTEDPINPLMWAHYADEHKGVVLQVKNEHSFLCGANEYIGGKRVRYNKDIFGFASELPKPVAYRRNRPQFDFIEEVAPEHRQAYPHKKFNEKLIYTKANDWLYEKESRSVVYLKDADRIVCSYDEHTFKFCDNHEFLTVKNLSDNRIQIDFPINFGNILDFANVDDALYDEYEDRNDLYLWTRGLDAQYFFKLNPSSISAFIFGCKSSFGDIEITKQKLSWDADLYKAKISKDKFELDLEKI</sequence>
<dbReference type="EMBL" id="LN554846">
    <property type="protein sequence ID" value="CED71390.1"/>
    <property type="molecule type" value="Genomic_DNA"/>
</dbReference>
<dbReference type="PATRIC" id="fig|80852.17.peg.1347"/>
<dbReference type="AlphaFoldDB" id="A0A090ISS3"/>
<proteinExistence type="predicted"/>
<evidence type="ECO:0008006" key="3">
    <source>
        <dbReference type="Google" id="ProtNLM"/>
    </source>
</evidence>
<reference evidence="2" key="1">
    <citation type="submission" date="2014-09" db="EMBL/GenBank/DDBJ databases">
        <authorList>
            <person name="Hjerde E."/>
        </authorList>
    </citation>
    <scope>NUCLEOTIDE SEQUENCE [LARGE SCALE GENOMIC DNA]</scope>
    <source>
        <strain evidence="2">06/09/139</strain>
    </source>
</reference>
<dbReference type="OrthoDB" id="4119964at2"/>
<accession>A0A090ISS3</accession>
<dbReference type="InterPro" id="IPR021352">
    <property type="entry name" value="DUF2971"/>
</dbReference>
<dbReference type="HOGENOM" id="CLU_868492_0_0_6"/>